<dbReference type="InterPro" id="IPR036890">
    <property type="entry name" value="HATPase_C_sf"/>
</dbReference>
<dbReference type="EC" id="2.7.13.3" evidence="2"/>
<evidence type="ECO:0000259" key="8">
    <source>
        <dbReference type="PROSITE" id="PS50109"/>
    </source>
</evidence>
<dbReference type="Pfam" id="PF02518">
    <property type="entry name" value="HATPase_c"/>
    <property type="match status" value="1"/>
</dbReference>
<dbReference type="SMART" id="SM00091">
    <property type="entry name" value="PAS"/>
    <property type="match status" value="5"/>
</dbReference>
<dbReference type="PANTHER" id="PTHR43304">
    <property type="entry name" value="PHYTOCHROME-LIKE PROTEIN CPH1"/>
    <property type="match status" value="1"/>
</dbReference>
<dbReference type="InterPro" id="IPR003594">
    <property type="entry name" value="HATPase_dom"/>
</dbReference>
<dbReference type="Pfam" id="PF00989">
    <property type="entry name" value="PAS"/>
    <property type="match status" value="1"/>
</dbReference>
<dbReference type="InterPro" id="IPR001610">
    <property type="entry name" value="PAC"/>
</dbReference>
<gene>
    <name evidence="11" type="ORF">BC781_104251</name>
</gene>
<sequence>MNTQNLHIKQFKKTLTFLGVNIFVLICIQGVWRVHEQNHEVYTHINTVAEKQRVSCQMISQELLFLHQYPDPIKLDTLKADIISASNEIEVLQAELEEIERDFILFKHTDVEVIHRAFLNVDKHSYQIAHIAKQVLYFIESDLDQSRQQVINRYFHQLEKHEFAYLKAMGAVFKLLDKANTRFHNYTALYEAISFCISLGVFILIVIAFLQLRKQKLINEMLPSQFIDQNSSDVVFICDKHTKIVWANNRFKAFTEKSAYEIKHYKLWHLLPNDLAFNQAVEDLKVAWANKKRHTSIITLEDGVTLQIQMRPVLDANMEIEKCIFRISDSPVTAFNESDNKHFQSILEAIPDLVFVNDAKGTFKEYYYNDSDQLFVKENFIGKNTSDILPPSISKKVLAGFQKAKKTKKVIDVEYELTTTDNQNRYFHARIVCFSTDLFLTVVRDISNTQKSKIELQKLNGRLEEIVHHKSKKYSESEEKFKLLFESASDGILLLDKDFNIAEINQKALSLFKFDSKIDLIGKNLLLFSPEVQAENNTSQSLLNQYFKEVTKQKSVSFNWKFGSNSSKGFTAEVAMNLLDMQGQHMILANIRDITKRFENELMLKTSEEKFRLLTENTGDLVVLFDQEGNCTYVSPSCAEMLGYSTSELMGKDMLHLMHPDDFEHAQTTHQRLLKEQKVTDFKFRNIHKNGSVIWFNSTLNLVQNRNKTFVIVVSRNITEQVKTEEKLKLSQQRLRESEERYRLLADNTSDVVIMSYEPDVISFVTPSIKGLLNYSPEKIYHLKSPRHIVYAEDLPLAYDLAKKTFRTMQPHTFECRLVNSENKTVWVEIIVSPVFNLTKVTGTLYSIRNIEERKKAEDNIMKALEREKQVSELQKRFISIASHEFRTPLTTISSSVGILSLFINKVPDDLIPKFNKHLDRIANAGDRLVSLMNDILLIGRIEADRTPFTPTKNNPVEFIENLIHQSFTSPTEGDKIKLNTDGDTKNVAFDTNLMTHVFNNLISNAIKYSPKDTPPELNIHFSPDMLEFNVVDKGIGIPKEDQANLFQSFFRASNVGNIEGTGLGLVIAREFVQMHNGELTFESAVNEGTCFTVKLPLLQDLPATQN</sequence>
<feature type="domain" description="PAS" evidence="9">
    <location>
        <begin position="607"/>
        <end position="677"/>
    </location>
</feature>
<dbReference type="SMART" id="SM00086">
    <property type="entry name" value="PAC"/>
    <property type="match status" value="2"/>
</dbReference>
<dbReference type="PROSITE" id="PS50113">
    <property type="entry name" value="PAC"/>
    <property type="match status" value="2"/>
</dbReference>
<dbReference type="SUPFAM" id="SSF55874">
    <property type="entry name" value="ATPase domain of HSP90 chaperone/DNA topoisomerase II/histidine kinase"/>
    <property type="match status" value="1"/>
</dbReference>
<evidence type="ECO:0000256" key="5">
    <source>
        <dbReference type="ARBA" id="ARBA00022777"/>
    </source>
</evidence>
<dbReference type="SUPFAM" id="SSF55785">
    <property type="entry name" value="PYP-like sensor domain (PAS domain)"/>
    <property type="match status" value="5"/>
</dbReference>
<evidence type="ECO:0000313" key="12">
    <source>
        <dbReference type="Proteomes" id="UP000245535"/>
    </source>
</evidence>
<keyword evidence="12" id="KW-1185">Reference proteome</keyword>
<dbReference type="FunFam" id="3.30.565.10:FF:000006">
    <property type="entry name" value="Sensor histidine kinase WalK"/>
    <property type="match status" value="1"/>
</dbReference>
<evidence type="ECO:0000256" key="6">
    <source>
        <dbReference type="SAM" id="Coils"/>
    </source>
</evidence>
<comment type="catalytic activity">
    <reaction evidence="1">
        <text>ATP + protein L-histidine = ADP + protein N-phospho-L-histidine.</text>
        <dbReference type="EC" id="2.7.13.3"/>
    </reaction>
</comment>
<protein>
    <recommendedName>
        <fullName evidence="2">histidine kinase</fullName>
        <ecNumber evidence="2">2.7.13.3</ecNumber>
    </recommendedName>
</protein>
<dbReference type="AlphaFoldDB" id="A0A315Z8U9"/>
<dbReference type="InterPro" id="IPR035965">
    <property type="entry name" value="PAS-like_dom_sf"/>
</dbReference>
<feature type="domain" description="PAC" evidence="10">
    <location>
        <begin position="680"/>
        <end position="730"/>
    </location>
</feature>
<dbReference type="SUPFAM" id="SSF47384">
    <property type="entry name" value="Homodimeric domain of signal transducing histidine kinase"/>
    <property type="match status" value="1"/>
</dbReference>
<dbReference type="InterPro" id="IPR000014">
    <property type="entry name" value="PAS"/>
</dbReference>
<evidence type="ECO:0000313" key="11">
    <source>
        <dbReference type="EMBL" id="PWJ40985.1"/>
    </source>
</evidence>
<dbReference type="OrthoDB" id="1522284at2"/>
<dbReference type="Pfam" id="PF00512">
    <property type="entry name" value="HisKA"/>
    <property type="match status" value="1"/>
</dbReference>
<dbReference type="Pfam" id="PF08447">
    <property type="entry name" value="PAS_3"/>
    <property type="match status" value="2"/>
</dbReference>
<keyword evidence="6" id="KW-0175">Coiled coil</keyword>
<feature type="transmembrane region" description="Helical" evidence="7">
    <location>
        <begin position="188"/>
        <end position="210"/>
    </location>
</feature>
<dbReference type="InterPro" id="IPR013655">
    <property type="entry name" value="PAS_fold_3"/>
</dbReference>
<dbReference type="InterPro" id="IPR005467">
    <property type="entry name" value="His_kinase_dom"/>
</dbReference>
<dbReference type="EMBL" id="QGDO01000004">
    <property type="protein sequence ID" value="PWJ40985.1"/>
    <property type="molecule type" value="Genomic_DNA"/>
</dbReference>
<evidence type="ECO:0000256" key="2">
    <source>
        <dbReference type="ARBA" id="ARBA00012438"/>
    </source>
</evidence>
<dbReference type="Gene3D" id="1.10.287.130">
    <property type="match status" value="1"/>
</dbReference>
<evidence type="ECO:0000256" key="7">
    <source>
        <dbReference type="SAM" id="Phobius"/>
    </source>
</evidence>
<dbReference type="RefSeq" id="WP_109619920.1">
    <property type="nucleotide sequence ID" value="NZ_QGDO01000004.1"/>
</dbReference>
<keyword evidence="5" id="KW-0418">Kinase</keyword>
<dbReference type="Pfam" id="PF13426">
    <property type="entry name" value="PAS_9"/>
    <property type="match status" value="2"/>
</dbReference>
<evidence type="ECO:0000259" key="9">
    <source>
        <dbReference type="PROSITE" id="PS50112"/>
    </source>
</evidence>
<dbReference type="InterPro" id="IPR013767">
    <property type="entry name" value="PAS_fold"/>
</dbReference>
<dbReference type="CDD" id="cd00075">
    <property type="entry name" value="HATPase"/>
    <property type="match status" value="1"/>
</dbReference>
<dbReference type="SMART" id="SM00387">
    <property type="entry name" value="HATPase_c"/>
    <property type="match status" value="1"/>
</dbReference>
<accession>A0A315Z8U9</accession>
<comment type="caution">
    <text evidence="11">The sequence shown here is derived from an EMBL/GenBank/DDBJ whole genome shotgun (WGS) entry which is preliminary data.</text>
</comment>
<dbReference type="InterPro" id="IPR004358">
    <property type="entry name" value="Sig_transdc_His_kin-like_C"/>
</dbReference>
<dbReference type="SMART" id="SM00388">
    <property type="entry name" value="HisKA"/>
    <property type="match status" value="1"/>
</dbReference>
<dbReference type="InterPro" id="IPR000700">
    <property type="entry name" value="PAS-assoc_C"/>
</dbReference>
<dbReference type="PROSITE" id="PS50109">
    <property type="entry name" value="HIS_KIN"/>
    <property type="match status" value="1"/>
</dbReference>
<dbReference type="PANTHER" id="PTHR43304:SF1">
    <property type="entry name" value="PAC DOMAIN-CONTAINING PROTEIN"/>
    <property type="match status" value="1"/>
</dbReference>
<dbReference type="CDD" id="cd00082">
    <property type="entry name" value="HisKA"/>
    <property type="match status" value="1"/>
</dbReference>
<reference evidence="11 12" key="1">
    <citation type="submission" date="2018-03" db="EMBL/GenBank/DDBJ databases">
        <title>Genomic Encyclopedia of Archaeal and Bacterial Type Strains, Phase II (KMG-II): from individual species to whole genera.</title>
        <authorList>
            <person name="Goeker M."/>
        </authorList>
    </citation>
    <scope>NUCLEOTIDE SEQUENCE [LARGE SCALE GENOMIC DNA]</scope>
    <source>
        <strain evidence="11 12">DSM 28229</strain>
    </source>
</reference>
<dbReference type="PRINTS" id="PR00344">
    <property type="entry name" value="BCTRLSENSOR"/>
</dbReference>
<dbReference type="Gene3D" id="3.30.450.20">
    <property type="entry name" value="PAS domain"/>
    <property type="match status" value="5"/>
</dbReference>
<dbReference type="Proteomes" id="UP000245535">
    <property type="component" value="Unassembled WGS sequence"/>
</dbReference>
<dbReference type="GO" id="GO:0000155">
    <property type="term" value="F:phosphorelay sensor kinase activity"/>
    <property type="evidence" value="ECO:0007669"/>
    <property type="project" value="InterPro"/>
</dbReference>
<proteinExistence type="predicted"/>
<dbReference type="CDD" id="cd00130">
    <property type="entry name" value="PAS"/>
    <property type="match status" value="4"/>
</dbReference>
<keyword evidence="7" id="KW-1133">Transmembrane helix</keyword>
<dbReference type="Gene3D" id="3.30.565.10">
    <property type="entry name" value="Histidine kinase-like ATPase, C-terminal domain"/>
    <property type="match status" value="1"/>
</dbReference>
<name>A0A315Z8U9_SEDFL</name>
<organism evidence="11 12">
    <name type="scientific">Sediminitomix flava</name>
    <dbReference type="NCBI Taxonomy" id="379075"/>
    <lineage>
        <taxon>Bacteria</taxon>
        <taxon>Pseudomonadati</taxon>
        <taxon>Bacteroidota</taxon>
        <taxon>Cytophagia</taxon>
        <taxon>Cytophagales</taxon>
        <taxon>Flammeovirgaceae</taxon>
        <taxon>Sediminitomix</taxon>
    </lineage>
</organism>
<dbReference type="InterPro" id="IPR003661">
    <property type="entry name" value="HisK_dim/P_dom"/>
</dbReference>
<feature type="domain" description="PAC" evidence="10">
    <location>
        <begin position="812"/>
        <end position="863"/>
    </location>
</feature>
<evidence type="ECO:0000256" key="3">
    <source>
        <dbReference type="ARBA" id="ARBA00022553"/>
    </source>
</evidence>
<feature type="transmembrane region" description="Helical" evidence="7">
    <location>
        <begin position="15"/>
        <end position="32"/>
    </location>
</feature>
<keyword evidence="3" id="KW-0597">Phosphoprotein</keyword>
<dbReference type="GO" id="GO:0006355">
    <property type="term" value="P:regulation of DNA-templated transcription"/>
    <property type="evidence" value="ECO:0007669"/>
    <property type="project" value="InterPro"/>
</dbReference>
<evidence type="ECO:0000256" key="1">
    <source>
        <dbReference type="ARBA" id="ARBA00000085"/>
    </source>
</evidence>
<dbReference type="PROSITE" id="PS50112">
    <property type="entry name" value="PAS"/>
    <property type="match status" value="1"/>
</dbReference>
<evidence type="ECO:0000256" key="4">
    <source>
        <dbReference type="ARBA" id="ARBA00022679"/>
    </source>
</evidence>
<keyword evidence="4" id="KW-0808">Transferase</keyword>
<dbReference type="NCBIfam" id="TIGR00229">
    <property type="entry name" value="sensory_box"/>
    <property type="match status" value="3"/>
</dbReference>
<feature type="coiled-coil region" evidence="6">
    <location>
        <begin position="75"/>
        <end position="102"/>
    </location>
</feature>
<dbReference type="InterPro" id="IPR036097">
    <property type="entry name" value="HisK_dim/P_sf"/>
</dbReference>
<keyword evidence="7" id="KW-0812">Transmembrane</keyword>
<evidence type="ECO:0000259" key="10">
    <source>
        <dbReference type="PROSITE" id="PS50113"/>
    </source>
</evidence>
<feature type="coiled-coil region" evidence="6">
    <location>
        <begin position="721"/>
        <end position="748"/>
    </location>
</feature>
<feature type="domain" description="Histidine kinase" evidence="8">
    <location>
        <begin position="881"/>
        <end position="1100"/>
    </location>
</feature>
<keyword evidence="7" id="KW-0472">Membrane</keyword>
<dbReference type="InterPro" id="IPR052162">
    <property type="entry name" value="Sensor_kinase/Photoreceptor"/>
</dbReference>